<dbReference type="EMBL" id="BKCJ010406793">
    <property type="protein sequence ID" value="GFA33731.1"/>
    <property type="molecule type" value="Genomic_DNA"/>
</dbReference>
<protein>
    <recommendedName>
        <fullName evidence="3">Reverse transcriptase domain-containing protein</fullName>
    </recommendedName>
</protein>
<dbReference type="AlphaFoldDB" id="A0A699JIF3"/>
<name>A0A699JIF3_TANCI</name>
<gene>
    <name evidence="2" type="ORF">Tci_605703</name>
</gene>
<sequence>MTRSSTKELFTPFENPERAFRSKRRLFETPGLVESSSPEFDLFSNIEERDTRPNNALSFPYVPNWSRELLAKEQTVRFDYKLGNPEIKISKQERFKELLMKCPQHYLTDTHEVILFYNGLDVPTRQILDSKGAIPTKTVVDAKVDIQEMAKYAQKWHNRTSTKTRSIETSNGLAVIQAQLNSIGREIKKVNEKVYTAQVKENKKKDKIGSKPDKNGKRGEAGKSQKPLQLKEEEKPKKTKKEWPKTHSRIKSYSSFKEIKKEKSQKSKSSKVQV</sequence>
<comment type="caution">
    <text evidence="2">The sequence shown here is derived from an EMBL/GenBank/DDBJ whole genome shotgun (WGS) entry which is preliminary data.</text>
</comment>
<feature type="region of interest" description="Disordered" evidence="1">
    <location>
        <begin position="201"/>
        <end position="274"/>
    </location>
</feature>
<organism evidence="2">
    <name type="scientific">Tanacetum cinerariifolium</name>
    <name type="common">Dalmatian daisy</name>
    <name type="synonym">Chrysanthemum cinerariifolium</name>
    <dbReference type="NCBI Taxonomy" id="118510"/>
    <lineage>
        <taxon>Eukaryota</taxon>
        <taxon>Viridiplantae</taxon>
        <taxon>Streptophyta</taxon>
        <taxon>Embryophyta</taxon>
        <taxon>Tracheophyta</taxon>
        <taxon>Spermatophyta</taxon>
        <taxon>Magnoliopsida</taxon>
        <taxon>eudicotyledons</taxon>
        <taxon>Gunneridae</taxon>
        <taxon>Pentapetalae</taxon>
        <taxon>asterids</taxon>
        <taxon>campanulids</taxon>
        <taxon>Asterales</taxon>
        <taxon>Asteraceae</taxon>
        <taxon>Asteroideae</taxon>
        <taxon>Anthemideae</taxon>
        <taxon>Anthemidinae</taxon>
        <taxon>Tanacetum</taxon>
    </lineage>
</organism>
<accession>A0A699JIF3</accession>
<feature type="compositionally biased region" description="Basic and acidic residues" evidence="1">
    <location>
        <begin position="201"/>
        <end position="245"/>
    </location>
</feature>
<evidence type="ECO:0000313" key="2">
    <source>
        <dbReference type="EMBL" id="GFA33731.1"/>
    </source>
</evidence>
<proteinExistence type="predicted"/>
<reference evidence="2" key="1">
    <citation type="journal article" date="2019" name="Sci. Rep.">
        <title>Draft genome of Tanacetum cinerariifolium, the natural source of mosquito coil.</title>
        <authorList>
            <person name="Yamashiro T."/>
            <person name="Shiraishi A."/>
            <person name="Satake H."/>
            <person name="Nakayama K."/>
        </authorList>
    </citation>
    <scope>NUCLEOTIDE SEQUENCE</scope>
</reference>
<evidence type="ECO:0008006" key="3">
    <source>
        <dbReference type="Google" id="ProtNLM"/>
    </source>
</evidence>
<evidence type="ECO:0000256" key="1">
    <source>
        <dbReference type="SAM" id="MobiDB-lite"/>
    </source>
</evidence>